<gene>
    <name evidence="2" type="ORF">DMN91_009423</name>
</gene>
<evidence type="ECO:0000256" key="1">
    <source>
        <dbReference type="SAM" id="MobiDB-lite"/>
    </source>
</evidence>
<accession>A0A3L8DF37</accession>
<feature type="region of interest" description="Disordered" evidence="1">
    <location>
        <begin position="72"/>
        <end position="108"/>
    </location>
</feature>
<sequence length="108" mass="12346">MKGLENLNRYVLEARIQNLEADWTRFQSNHDKLIGSITEDTRKLDYFTDDLYAGCENAYFEVKSSLMQLCDTFPDPEEKTSTSNSANPEPGRALPKISLPKFTGSYQE</sequence>
<comment type="caution">
    <text evidence="2">The sequence shown here is derived from an EMBL/GenBank/DDBJ whole genome shotgun (WGS) entry which is preliminary data.</text>
</comment>
<protein>
    <submittedName>
        <fullName evidence="2">Uncharacterized protein</fullName>
    </submittedName>
</protein>
<dbReference type="EMBL" id="QOIP01000009">
    <property type="protein sequence ID" value="RLU19065.1"/>
    <property type="molecule type" value="Genomic_DNA"/>
</dbReference>
<name>A0A3L8DF37_OOCBI</name>
<reference evidence="2" key="2">
    <citation type="submission" date="2018-07" db="EMBL/GenBank/DDBJ databases">
        <authorList>
            <person name="Mckenzie S.K."/>
            <person name="Kronauer D.J.C."/>
        </authorList>
    </citation>
    <scope>NUCLEOTIDE SEQUENCE</scope>
    <source>
        <strain evidence="2">Clonal line C1</strain>
    </source>
</reference>
<organism evidence="2">
    <name type="scientific">Ooceraea biroi</name>
    <name type="common">Clonal raider ant</name>
    <name type="synonym">Cerapachys biroi</name>
    <dbReference type="NCBI Taxonomy" id="2015173"/>
    <lineage>
        <taxon>Eukaryota</taxon>
        <taxon>Metazoa</taxon>
        <taxon>Ecdysozoa</taxon>
        <taxon>Arthropoda</taxon>
        <taxon>Hexapoda</taxon>
        <taxon>Insecta</taxon>
        <taxon>Pterygota</taxon>
        <taxon>Neoptera</taxon>
        <taxon>Endopterygota</taxon>
        <taxon>Hymenoptera</taxon>
        <taxon>Apocrita</taxon>
        <taxon>Aculeata</taxon>
        <taxon>Formicoidea</taxon>
        <taxon>Formicidae</taxon>
        <taxon>Dorylinae</taxon>
        <taxon>Ooceraea</taxon>
    </lineage>
</organism>
<dbReference type="AlphaFoldDB" id="A0A3L8DF37"/>
<proteinExistence type="predicted"/>
<reference evidence="2" key="1">
    <citation type="journal article" date="2018" name="Genome Res.">
        <title>The genomic architecture and molecular evolution of ant odorant receptors.</title>
        <authorList>
            <person name="McKenzie S.K."/>
            <person name="Kronauer D.J.C."/>
        </authorList>
    </citation>
    <scope>NUCLEOTIDE SEQUENCE [LARGE SCALE GENOMIC DNA]</scope>
    <source>
        <strain evidence="2">Clonal line C1</strain>
    </source>
</reference>
<evidence type="ECO:0000313" key="2">
    <source>
        <dbReference type="EMBL" id="RLU19065.1"/>
    </source>
</evidence>
<dbReference type="Proteomes" id="UP000279307">
    <property type="component" value="Chromosome 9"/>
</dbReference>